<dbReference type="Gene3D" id="3.90.226.10">
    <property type="entry name" value="2-enoyl-CoA Hydratase, Chain A, domain 1"/>
    <property type="match status" value="1"/>
</dbReference>
<dbReference type="SMART" id="SM00245">
    <property type="entry name" value="TSPc"/>
    <property type="match status" value="1"/>
</dbReference>
<accession>A0ABT9I277</accession>
<gene>
    <name evidence="3" type="ORF">ORJ04_16150</name>
</gene>
<dbReference type="EMBL" id="JAPJDZ010000051">
    <property type="protein sequence ID" value="MDP5137489.1"/>
    <property type="molecule type" value="Genomic_DNA"/>
</dbReference>
<keyword evidence="1" id="KW-0732">Signal</keyword>
<dbReference type="SUPFAM" id="SSF52096">
    <property type="entry name" value="ClpP/crotonase"/>
    <property type="match status" value="1"/>
</dbReference>
<keyword evidence="4" id="KW-1185">Reference proteome</keyword>
<name>A0ABT9I277_9GAMM</name>
<evidence type="ECO:0000313" key="3">
    <source>
        <dbReference type="EMBL" id="MDP5137489.1"/>
    </source>
</evidence>
<feature type="chain" id="PRO_5045762621" evidence="1">
    <location>
        <begin position="45"/>
        <end position="455"/>
    </location>
</feature>
<dbReference type="InterPro" id="IPR029045">
    <property type="entry name" value="ClpP/crotonase-like_dom_sf"/>
</dbReference>
<sequence>MTKPYSQMACYRKTKSKFVRKPMSNTPFKTLLLTSMVVCGSASAADCSDVAKVVAKKLQDSYVIEATATKLSQLLNSQDFLQRCRQQKSAESIADFMTTELNKIANDKHLSIYYDPQWVKELKEYRASDQDKAFADKRVLETPTDNYGFKQVEMLEGNIGYVDIRSFADSHLGGATLESAMKFLQHADGIIIDLRNNFGGSPFMINTLASYFFDLDTVHLSTFESRESGQLTQIQEWTSPFVPGPRFKDAPLYILTSKNSASAAEAFSYAMKNLGRATLVGEVTAGAGHGRNTDIVNDDYILSLPTTRGVDPRTNDSWEGKGVKPNIETPSDNALHVAYADVLKTLISKGSHNSKLHQWAYPLAKAKSSQYELNQDDITRLVGGYGERKVYQENGKLFYQHADDRPLEIELIDKETIVFKAFSSARLLAVYQNNKVVALKLLSADEDAQEFKRTL</sequence>
<evidence type="ECO:0000256" key="1">
    <source>
        <dbReference type="SAM" id="SignalP"/>
    </source>
</evidence>
<dbReference type="CDD" id="cd07563">
    <property type="entry name" value="Peptidase_S41_IRBP"/>
    <property type="match status" value="1"/>
</dbReference>
<protein>
    <submittedName>
        <fullName evidence="3">S41 family peptidase</fullName>
    </submittedName>
</protein>
<dbReference type="RefSeq" id="WP_305976821.1">
    <property type="nucleotide sequence ID" value="NZ_JAPJDZ010000051.1"/>
</dbReference>
<proteinExistence type="predicted"/>
<feature type="signal peptide" evidence="1">
    <location>
        <begin position="1"/>
        <end position="44"/>
    </location>
</feature>
<dbReference type="PANTHER" id="PTHR11261">
    <property type="entry name" value="INTERPHOTORECEPTOR RETINOID-BINDING PROTEIN"/>
    <property type="match status" value="1"/>
</dbReference>
<dbReference type="InterPro" id="IPR005151">
    <property type="entry name" value="Tail-specific_protease"/>
</dbReference>
<dbReference type="Pfam" id="PF03572">
    <property type="entry name" value="Peptidase_S41"/>
    <property type="match status" value="1"/>
</dbReference>
<reference evidence="3 4" key="1">
    <citation type="submission" date="2022-11" db="EMBL/GenBank/DDBJ databases">
        <title>Viruses from the air-sea interface of a natural surface slick.</title>
        <authorList>
            <person name="Rahlff J."/>
            <person name="Holmfeldt K."/>
        </authorList>
    </citation>
    <scope>NUCLEOTIDE SEQUENCE [LARGE SCALE GENOMIC DNA]</scope>
    <source>
        <strain evidence="3 4">SMS4</strain>
    </source>
</reference>
<feature type="domain" description="Tail specific protease" evidence="2">
    <location>
        <begin position="115"/>
        <end position="330"/>
    </location>
</feature>
<comment type="caution">
    <text evidence="3">The sequence shown here is derived from an EMBL/GenBank/DDBJ whole genome shotgun (WGS) entry which is preliminary data.</text>
</comment>
<organism evidence="3 4">
    <name type="scientific">Rheinheimera baltica</name>
    <dbReference type="NCBI Taxonomy" id="67576"/>
    <lineage>
        <taxon>Bacteria</taxon>
        <taxon>Pseudomonadati</taxon>
        <taxon>Pseudomonadota</taxon>
        <taxon>Gammaproteobacteria</taxon>
        <taxon>Chromatiales</taxon>
        <taxon>Chromatiaceae</taxon>
        <taxon>Rheinheimera</taxon>
    </lineage>
</organism>
<dbReference type="PANTHER" id="PTHR11261:SF3">
    <property type="entry name" value="RETINOL-BINDING PROTEIN 3"/>
    <property type="match status" value="1"/>
</dbReference>
<dbReference type="Proteomes" id="UP001231109">
    <property type="component" value="Unassembled WGS sequence"/>
</dbReference>
<evidence type="ECO:0000313" key="4">
    <source>
        <dbReference type="Proteomes" id="UP001231109"/>
    </source>
</evidence>
<evidence type="ECO:0000259" key="2">
    <source>
        <dbReference type="SMART" id="SM00245"/>
    </source>
</evidence>
<dbReference type="Gene3D" id="3.30.750.44">
    <property type="match status" value="1"/>
</dbReference>